<dbReference type="InterPro" id="IPR008972">
    <property type="entry name" value="Cupredoxin"/>
</dbReference>
<dbReference type="Pfam" id="PF07732">
    <property type="entry name" value="Cu-oxidase_3"/>
    <property type="match status" value="1"/>
</dbReference>
<evidence type="ECO:0000256" key="1">
    <source>
        <dbReference type="ARBA" id="ARBA00010609"/>
    </source>
</evidence>
<dbReference type="InterPro" id="IPR045087">
    <property type="entry name" value="Cu-oxidase_fam"/>
</dbReference>
<feature type="domain" description="Plastocyanin-like" evidence="3">
    <location>
        <begin position="62"/>
        <end position="128"/>
    </location>
</feature>
<dbReference type="Gene3D" id="2.60.40.420">
    <property type="entry name" value="Cupredoxins - blue copper proteins"/>
    <property type="match status" value="1"/>
</dbReference>
<name>A0A6N2NC45_SALVM</name>
<dbReference type="EMBL" id="CAADRP010002262">
    <property type="protein sequence ID" value="VFU64663.1"/>
    <property type="molecule type" value="Genomic_DNA"/>
</dbReference>
<evidence type="ECO:0000313" key="4">
    <source>
        <dbReference type="EMBL" id="VFU64663.1"/>
    </source>
</evidence>
<organism evidence="4">
    <name type="scientific">Salix viminalis</name>
    <name type="common">Common osier</name>
    <name type="synonym">Basket willow</name>
    <dbReference type="NCBI Taxonomy" id="40686"/>
    <lineage>
        <taxon>Eukaryota</taxon>
        <taxon>Viridiplantae</taxon>
        <taxon>Streptophyta</taxon>
        <taxon>Embryophyta</taxon>
        <taxon>Tracheophyta</taxon>
        <taxon>Spermatophyta</taxon>
        <taxon>Magnoliopsida</taxon>
        <taxon>eudicotyledons</taxon>
        <taxon>Gunneridae</taxon>
        <taxon>Pentapetalae</taxon>
        <taxon>rosids</taxon>
        <taxon>fabids</taxon>
        <taxon>Malpighiales</taxon>
        <taxon>Salicaceae</taxon>
        <taxon>Saliceae</taxon>
        <taxon>Salix</taxon>
    </lineage>
</organism>
<comment type="similarity">
    <text evidence="1">Belongs to the multicopper oxidase family.</text>
</comment>
<dbReference type="AlphaFoldDB" id="A0A6N2NC45"/>
<dbReference type="GO" id="GO:0016491">
    <property type="term" value="F:oxidoreductase activity"/>
    <property type="evidence" value="ECO:0007669"/>
    <property type="project" value="TreeGrafter"/>
</dbReference>
<feature type="domain" description="Plastocyanin-like" evidence="2">
    <location>
        <begin position="140"/>
        <end position="182"/>
    </location>
</feature>
<proteinExistence type="inferred from homology"/>
<dbReference type="PANTHER" id="PTHR11709:SF317">
    <property type="entry name" value="LACCASE"/>
    <property type="match status" value="1"/>
</dbReference>
<evidence type="ECO:0000259" key="3">
    <source>
        <dbReference type="Pfam" id="PF07732"/>
    </source>
</evidence>
<dbReference type="GO" id="GO:0005507">
    <property type="term" value="F:copper ion binding"/>
    <property type="evidence" value="ECO:0007669"/>
    <property type="project" value="InterPro"/>
</dbReference>
<accession>A0A6N2NC45</accession>
<gene>
    <name evidence="4" type="ORF">SVIM_LOCUS495367</name>
</gene>
<evidence type="ECO:0008006" key="5">
    <source>
        <dbReference type="Google" id="ProtNLM"/>
    </source>
</evidence>
<dbReference type="InterPro" id="IPR011707">
    <property type="entry name" value="Cu-oxidase-like_N"/>
</dbReference>
<dbReference type="InterPro" id="IPR001117">
    <property type="entry name" value="Cu-oxidase_2nd"/>
</dbReference>
<dbReference type="SUPFAM" id="SSF49503">
    <property type="entry name" value="Cupredoxins"/>
    <property type="match status" value="1"/>
</dbReference>
<protein>
    <recommendedName>
        <fullName evidence="5">Plastocyanin-like domain-containing protein</fullName>
    </recommendedName>
</protein>
<evidence type="ECO:0000259" key="2">
    <source>
        <dbReference type="Pfam" id="PF00394"/>
    </source>
</evidence>
<dbReference type="PANTHER" id="PTHR11709">
    <property type="entry name" value="MULTI-COPPER OXIDASE"/>
    <property type="match status" value="1"/>
</dbReference>
<dbReference type="Pfam" id="PF00394">
    <property type="entry name" value="Cu-oxidase"/>
    <property type="match status" value="1"/>
</dbReference>
<reference evidence="4" key="1">
    <citation type="submission" date="2019-03" db="EMBL/GenBank/DDBJ databases">
        <authorList>
            <person name="Mank J."/>
            <person name="Almeida P."/>
        </authorList>
    </citation>
    <scope>NUCLEOTIDE SEQUENCE</scope>
    <source>
        <strain evidence="4">78183</strain>
    </source>
</reference>
<sequence>MEYYRARTMLLLIFIFPALLVECKVRLYNFRSRRTQQSFVQLSPSSLSMESFRDQLFMQGKMIMHGVRQLRTGWADGPAYVTQCPIQPGQSYLYNFTLTGQRGTLLWHAHISWLRATIHGAIVILPKKGVPYPFPKPDKEKIIILSEWWKADVEAVINQSTITGLPPNISDAHTVNGQTGAVPGCTSPGNDPFLMILITNSYCV</sequence>